<dbReference type="InterPro" id="IPR009057">
    <property type="entry name" value="Homeodomain-like_sf"/>
</dbReference>
<evidence type="ECO:0000259" key="6">
    <source>
        <dbReference type="PROSITE" id="PS50045"/>
    </source>
</evidence>
<organism evidence="9 10">
    <name type="scientific">Laceyella putida</name>
    <dbReference type="NCBI Taxonomy" id="110101"/>
    <lineage>
        <taxon>Bacteria</taxon>
        <taxon>Bacillati</taxon>
        <taxon>Bacillota</taxon>
        <taxon>Bacilli</taxon>
        <taxon>Bacillales</taxon>
        <taxon>Thermoactinomycetaceae</taxon>
        <taxon>Laceyella</taxon>
    </lineage>
</organism>
<dbReference type="Pfam" id="PF02954">
    <property type="entry name" value="HTH_8"/>
    <property type="match status" value="1"/>
</dbReference>
<dbReference type="PROSITE" id="PS00688">
    <property type="entry name" value="SIGMA54_INTERACT_3"/>
    <property type="match status" value="1"/>
</dbReference>
<evidence type="ECO:0000256" key="3">
    <source>
        <dbReference type="ARBA" id="ARBA00023015"/>
    </source>
</evidence>
<dbReference type="InterPro" id="IPR000014">
    <property type="entry name" value="PAS"/>
</dbReference>
<dbReference type="InterPro" id="IPR003593">
    <property type="entry name" value="AAA+_ATPase"/>
</dbReference>
<dbReference type="PRINTS" id="PR01590">
    <property type="entry name" value="HTHFIS"/>
</dbReference>
<dbReference type="InterPro" id="IPR025943">
    <property type="entry name" value="Sigma_54_int_dom_ATP-bd_2"/>
</dbReference>
<dbReference type="SUPFAM" id="SSF52540">
    <property type="entry name" value="P-loop containing nucleoside triphosphate hydrolases"/>
    <property type="match status" value="1"/>
</dbReference>
<protein>
    <submittedName>
        <fullName evidence="9">Sigma-54 interaction domain-containing protein</fullName>
    </submittedName>
</protein>
<dbReference type="PROSITE" id="PS00676">
    <property type="entry name" value="SIGMA54_INTERACT_2"/>
    <property type="match status" value="1"/>
</dbReference>
<dbReference type="InterPro" id="IPR035965">
    <property type="entry name" value="PAS-like_dom_sf"/>
</dbReference>
<dbReference type="RefSeq" id="WP_379863333.1">
    <property type="nucleotide sequence ID" value="NZ_JBHTBW010000006.1"/>
</dbReference>
<dbReference type="Pfam" id="PF00158">
    <property type="entry name" value="Sigma54_activat"/>
    <property type="match status" value="1"/>
</dbReference>
<comment type="caution">
    <text evidence="9">The sequence shown here is derived from an EMBL/GenBank/DDBJ whole genome shotgun (WGS) entry which is preliminary data.</text>
</comment>
<feature type="domain" description="PAS" evidence="7">
    <location>
        <begin position="8"/>
        <end position="56"/>
    </location>
</feature>
<feature type="domain" description="PAC" evidence="8">
    <location>
        <begin position="80"/>
        <end position="132"/>
    </location>
</feature>
<dbReference type="InterPro" id="IPR002197">
    <property type="entry name" value="HTH_Fis"/>
</dbReference>
<keyword evidence="2" id="KW-0067">ATP-binding</keyword>
<evidence type="ECO:0000256" key="2">
    <source>
        <dbReference type="ARBA" id="ARBA00022840"/>
    </source>
</evidence>
<evidence type="ECO:0000256" key="5">
    <source>
        <dbReference type="ARBA" id="ARBA00023163"/>
    </source>
</evidence>
<evidence type="ECO:0000256" key="4">
    <source>
        <dbReference type="ARBA" id="ARBA00023125"/>
    </source>
</evidence>
<feature type="domain" description="Sigma-54 factor interaction" evidence="6">
    <location>
        <begin position="157"/>
        <end position="385"/>
    </location>
</feature>
<evidence type="ECO:0000313" key="9">
    <source>
        <dbReference type="EMBL" id="MFC7440120.1"/>
    </source>
</evidence>
<keyword evidence="10" id="KW-1185">Reference proteome</keyword>
<gene>
    <name evidence="9" type="ORF">ACFQNG_02930</name>
</gene>
<dbReference type="Gene3D" id="1.10.8.60">
    <property type="match status" value="1"/>
</dbReference>
<keyword evidence="1" id="KW-0547">Nucleotide-binding</keyword>
<dbReference type="PROSITE" id="PS50112">
    <property type="entry name" value="PAS"/>
    <property type="match status" value="1"/>
</dbReference>
<reference evidence="10" key="1">
    <citation type="journal article" date="2019" name="Int. J. Syst. Evol. Microbiol.">
        <title>The Global Catalogue of Microorganisms (GCM) 10K type strain sequencing project: providing services to taxonomists for standard genome sequencing and annotation.</title>
        <authorList>
            <consortium name="The Broad Institute Genomics Platform"/>
            <consortium name="The Broad Institute Genome Sequencing Center for Infectious Disease"/>
            <person name="Wu L."/>
            <person name="Ma J."/>
        </authorList>
    </citation>
    <scope>NUCLEOTIDE SEQUENCE [LARGE SCALE GENOMIC DNA]</scope>
    <source>
        <strain evidence="10">CGMCC 1.12942</strain>
    </source>
</reference>
<dbReference type="EMBL" id="JBHTBW010000006">
    <property type="protein sequence ID" value="MFC7440120.1"/>
    <property type="molecule type" value="Genomic_DNA"/>
</dbReference>
<dbReference type="Pfam" id="PF08448">
    <property type="entry name" value="PAS_4"/>
    <property type="match status" value="1"/>
</dbReference>
<dbReference type="NCBIfam" id="TIGR00229">
    <property type="entry name" value="sensory_box"/>
    <property type="match status" value="1"/>
</dbReference>
<dbReference type="PROSITE" id="PS50113">
    <property type="entry name" value="PAC"/>
    <property type="match status" value="1"/>
</dbReference>
<dbReference type="SUPFAM" id="SSF55785">
    <property type="entry name" value="PYP-like sensor domain (PAS domain)"/>
    <property type="match status" value="1"/>
</dbReference>
<sequence>MLITPGMKQDMIVEFLECLDEGIHIVNAEGMTIYYNRVASQLDGMNVEEVIGMHVLEAFPSLTQKSSTLLSVLETGKPLEEREQTFMNRNGKRVTTINRTIPLRSQQGRVVGAAEISKDLTRMKELSDQVLHLQERIRHPRGQRGQEAQRFYSFDDIVTQNRSMLREIERAKRAARTHSPVLVIGETGTGKELFVQAIHRDSARKSQPFIVQNCAAIPASLLEGILFGTARGAFTGAEDRPGLVELADGGTLFLDEIHAMPIDLQAKLLRVLEDGQVRRVGGTELRSFDVRVMVATNEDPLLSIREGRLRRDLYYRIHVVGIHLPPLRERPEDIECLTRYFFRKFKGQWNSPVERIADEVLEAFMRYDWPGNVRELEHTVEGALNLALEEELRQEHLPRHFHAVKPAQVIRLQGNQTCLREALQEVEATMIREAMREANENVLQAAKRLGIPRQTLQYKLKKLNKGKRG</sequence>
<dbReference type="Pfam" id="PF25601">
    <property type="entry name" value="AAA_lid_14"/>
    <property type="match status" value="1"/>
</dbReference>
<keyword evidence="5" id="KW-0804">Transcription</keyword>
<dbReference type="InterPro" id="IPR013656">
    <property type="entry name" value="PAS_4"/>
</dbReference>
<proteinExistence type="predicted"/>
<dbReference type="PROSITE" id="PS50045">
    <property type="entry name" value="SIGMA54_INTERACT_4"/>
    <property type="match status" value="1"/>
</dbReference>
<dbReference type="Gene3D" id="3.40.50.300">
    <property type="entry name" value="P-loop containing nucleotide triphosphate hydrolases"/>
    <property type="match status" value="1"/>
</dbReference>
<dbReference type="Proteomes" id="UP001596500">
    <property type="component" value="Unassembled WGS sequence"/>
</dbReference>
<evidence type="ECO:0000259" key="8">
    <source>
        <dbReference type="PROSITE" id="PS50113"/>
    </source>
</evidence>
<evidence type="ECO:0000256" key="1">
    <source>
        <dbReference type="ARBA" id="ARBA00022741"/>
    </source>
</evidence>
<name>A0ABW2RGL4_9BACL</name>
<evidence type="ECO:0000259" key="7">
    <source>
        <dbReference type="PROSITE" id="PS50112"/>
    </source>
</evidence>
<evidence type="ECO:0000313" key="10">
    <source>
        <dbReference type="Proteomes" id="UP001596500"/>
    </source>
</evidence>
<dbReference type="PROSITE" id="PS00675">
    <property type="entry name" value="SIGMA54_INTERACT_1"/>
    <property type="match status" value="1"/>
</dbReference>
<keyword evidence="4" id="KW-0238">DNA-binding</keyword>
<dbReference type="PANTHER" id="PTHR32071:SF74">
    <property type="entry name" value="TRANSCRIPTIONAL ACTIVATOR ROCR"/>
    <property type="match status" value="1"/>
</dbReference>
<keyword evidence="3" id="KW-0805">Transcription regulation</keyword>
<accession>A0ABW2RGL4</accession>
<dbReference type="SUPFAM" id="SSF46689">
    <property type="entry name" value="Homeodomain-like"/>
    <property type="match status" value="1"/>
</dbReference>
<dbReference type="Gene3D" id="1.10.10.60">
    <property type="entry name" value="Homeodomain-like"/>
    <property type="match status" value="1"/>
</dbReference>
<dbReference type="InterPro" id="IPR025662">
    <property type="entry name" value="Sigma_54_int_dom_ATP-bd_1"/>
</dbReference>
<dbReference type="CDD" id="cd00009">
    <property type="entry name" value="AAA"/>
    <property type="match status" value="1"/>
</dbReference>
<dbReference type="InterPro" id="IPR000700">
    <property type="entry name" value="PAS-assoc_C"/>
</dbReference>
<dbReference type="SMART" id="SM00382">
    <property type="entry name" value="AAA"/>
    <property type="match status" value="1"/>
</dbReference>
<dbReference type="InterPro" id="IPR027417">
    <property type="entry name" value="P-loop_NTPase"/>
</dbReference>
<dbReference type="InterPro" id="IPR025944">
    <property type="entry name" value="Sigma_54_int_dom_CS"/>
</dbReference>
<dbReference type="InterPro" id="IPR058031">
    <property type="entry name" value="AAA_lid_NorR"/>
</dbReference>
<dbReference type="CDD" id="cd00130">
    <property type="entry name" value="PAS"/>
    <property type="match status" value="1"/>
</dbReference>
<dbReference type="InterPro" id="IPR002078">
    <property type="entry name" value="Sigma_54_int"/>
</dbReference>
<dbReference type="Gene3D" id="3.30.450.20">
    <property type="entry name" value="PAS domain"/>
    <property type="match status" value="1"/>
</dbReference>
<dbReference type="PANTHER" id="PTHR32071">
    <property type="entry name" value="TRANSCRIPTIONAL REGULATORY PROTEIN"/>
    <property type="match status" value="1"/>
</dbReference>